<gene>
    <name evidence="1" type="ORF">MEDL_55736</name>
</gene>
<dbReference type="Proteomes" id="UP000683360">
    <property type="component" value="Unassembled WGS sequence"/>
</dbReference>
<dbReference type="EMBL" id="CAJPWZ010002707">
    <property type="protein sequence ID" value="CAG2243602.1"/>
    <property type="molecule type" value="Genomic_DNA"/>
</dbReference>
<accession>A0A8S3UIF3</accession>
<proteinExistence type="predicted"/>
<protein>
    <submittedName>
        <fullName evidence="1">Uncharacterized protein</fullName>
    </submittedName>
</protein>
<keyword evidence="2" id="KW-1185">Reference proteome</keyword>
<comment type="caution">
    <text evidence="1">The sequence shown here is derived from an EMBL/GenBank/DDBJ whole genome shotgun (WGS) entry which is preliminary data.</text>
</comment>
<organism evidence="1 2">
    <name type="scientific">Mytilus edulis</name>
    <name type="common">Blue mussel</name>
    <dbReference type="NCBI Taxonomy" id="6550"/>
    <lineage>
        <taxon>Eukaryota</taxon>
        <taxon>Metazoa</taxon>
        <taxon>Spiralia</taxon>
        <taxon>Lophotrochozoa</taxon>
        <taxon>Mollusca</taxon>
        <taxon>Bivalvia</taxon>
        <taxon>Autobranchia</taxon>
        <taxon>Pteriomorphia</taxon>
        <taxon>Mytilida</taxon>
        <taxon>Mytiloidea</taxon>
        <taxon>Mytilidae</taxon>
        <taxon>Mytilinae</taxon>
        <taxon>Mytilus</taxon>
    </lineage>
</organism>
<evidence type="ECO:0000313" key="2">
    <source>
        <dbReference type="Proteomes" id="UP000683360"/>
    </source>
</evidence>
<name>A0A8S3UIF3_MYTED</name>
<sequence>MLPQEIITEDVIYELLISDDTSVILFIQLYDVNGTETDLCGGRKGQYNFHGQDIHHLLGSSFHKMTRKANRLRFHTLTAMNKIIHLFTIQFNMLQEAREVVNQLHAPPNNFGFSLLRLRNSYIKSLMCEISMIMHILEQPVPPTTAKDVKLCENLDRTGKYEQGYFLLDKIEKLSRTLHSQYSSLRPDDVLF</sequence>
<reference evidence="1" key="1">
    <citation type="submission" date="2021-03" db="EMBL/GenBank/DDBJ databases">
        <authorList>
            <person name="Bekaert M."/>
        </authorList>
    </citation>
    <scope>NUCLEOTIDE SEQUENCE</scope>
</reference>
<dbReference type="AlphaFoldDB" id="A0A8S3UIF3"/>
<dbReference type="OrthoDB" id="6054951at2759"/>
<evidence type="ECO:0000313" key="1">
    <source>
        <dbReference type="EMBL" id="CAG2243602.1"/>
    </source>
</evidence>